<dbReference type="SUPFAM" id="SSF48371">
    <property type="entry name" value="ARM repeat"/>
    <property type="match status" value="1"/>
</dbReference>
<feature type="transmembrane region" description="Helical" evidence="8">
    <location>
        <begin position="423"/>
        <end position="450"/>
    </location>
</feature>
<keyword evidence="11" id="KW-1185">Reference proteome</keyword>
<comment type="catalytic activity">
    <reaction evidence="7">
        <text>4 Fe(II)-[cytochrome c] + O2 + 8 H(+)(in) = 4 Fe(III)-[cytochrome c] + 2 H2O + 4 H(+)(out)</text>
        <dbReference type="Rhea" id="RHEA:11436"/>
        <dbReference type="Rhea" id="RHEA-COMP:10350"/>
        <dbReference type="Rhea" id="RHEA-COMP:14399"/>
        <dbReference type="ChEBI" id="CHEBI:15377"/>
        <dbReference type="ChEBI" id="CHEBI:15378"/>
        <dbReference type="ChEBI" id="CHEBI:15379"/>
        <dbReference type="ChEBI" id="CHEBI:29033"/>
        <dbReference type="ChEBI" id="CHEBI:29034"/>
        <dbReference type="EC" id="7.1.1.9"/>
    </reaction>
    <physiologicalReaction direction="left-to-right" evidence="7">
        <dbReference type="Rhea" id="RHEA:11437"/>
    </physiologicalReaction>
</comment>
<comment type="similarity">
    <text evidence="3">Belongs to the heme-copper respiratory oxidase family.</text>
</comment>
<feature type="transmembrane region" description="Helical" evidence="8">
    <location>
        <begin position="382"/>
        <end position="402"/>
    </location>
</feature>
<comment type="pathway">
    <text evidence="2">Energy metabolism; oxidative phosphorylation.</text>
</comment>
<dbReference type="OrthoDB" id="27832at2759"/>
<organism evidence="10 11">
    <name type="scientific">Wuchereria bancrofti</name>
    <dbReference type="NCBI Taxonomy" id="6293"/>
    <lineage>
        <taxon>Eukaryota</taxon>
        <taxon>Metazoa</taxon>
        <taxon>Ecdysozoa</taxon>
        <taxon>Nematoda</taxon>
        <taxon>Chromadorea</taxon>
        <taxon>Rhabditida</taxon>
        <taxon>Spirurina</taxon>
        <taxon>Spiruromorpha</taxon>
        <taxon>Filarioidea</taxon>
        <taxon>Onchocercidae</taxon>
        <taxon>Wuchereria</taxon>
    </lineage>
</organism>
<reference evidence="10 11" key="1">
    <citation type="submission" date="2018-11" db="EMBL/GenBank/DDBJ databases">
        <authorList>
            <consortium name="Pathogen Informatics"/>
        </authorList>
    </citation>
    <scope>NUCLEOTIDE SEQUENCE [LARGE SCALE GENOMIC DNA]</scope>
</reference>
<keyword evidence="8" id="KW-1133">Transmembrane helix</keyword>
<name>A0A3P7F3Y3_WUCBA</name>
<evidence type="ECO:0000313" key="10">
    <source>
        <dbReference type="EMBL" id="VDM23217.1"/>
    </source>
</evidence>
<dbReference type="InterPro" id="IPR023616">
    <property type="entry name" value="Cyt_c_oxase-like_su1_dom"/>
</dbReference>
<dbReference type="GO" id="GO:0016020">
    <property type="term" value="C:membrane"/>
    <property type="evidence" value="ECO:0007669"/>
    <property type="project" value="InterPro"/>
</dbReference>
<dbReference type="SUPFAM" id="SSF81442">
    <property type="entry name" value="Cytochrome c oxidase subunit I-like"/>
    <property type="match status" value="1"/>
</dbReference>
<dbReference type="GO" id="GO:0020037">
    <property type="term" value="F:heme binding"/>
    <property type="evidence" value="ECO:0007669"/>
    <property type="project" value="InterPro"/>
</dbReference>
<dbReference type="PANTHER" id="PTHR12839">
    <property type="entry name" value="NONSENSE-MEDIATED MRNA DECAY PROTEIN 2 UP-FRAMESHIFT SUPPRESSOR 2"/>
    <property type="match status" value="1"/>
</dbReference>
<dbReference type="EMBL" id="UYWW01013244">
    <property type="protein sequence ID" value="VDM23217.1"/>
    <property type="molecule type" value="Genomic_DNA"/>
</dbReference>
<dbReference type="InterPro" id="IPR016024">
    <property type="entry name" value="ARM-type_fold"/>
</dbReference>
<evidence type="ECO:0000256" key="7">
    <source>
        <dbReference type="ARBA" id="ARBA00049512"/>
    </source>
</evidence>
<dbReference type="PANTHER" id="PTHR12839:SF7">
    <property type="entry name" value="REGULATOR OF NONSENSE TRANSCRIPTS 2"/>
    <property type="match status" value="1"/>
</dbReference>
<keyword evidence="5" id="KW-1278">Translocase</keyword>
<dbReference type="InterPro" id="IPR000883">
    <property type="entry name" value="Cyt_C_Oxase_1"/>
</dbReference>
<dbReference type="InterPro" id="IPR039762">
    <property type="entry name" value="Nmd2/UPF2"/>
</dbReference>
<dbReference type="PROSITE" id="PS50855">
    <property type="entry name" value="COX1"/>
    <property type="match status" value="1"/>
</dbReference>
<dbReference type="GO" id="GO:0000184">
    <property type="term" value="P:nuclear-transcribed mRNA catabolic process, nonsense-mediated decay"/>
    <property type="evidence" value="ECO:0007669"/>
    <property type="project" value="InterPro"/>
</dbReference>
<dbReference type="InParanoid" id="A0A3P7F3Y3"/>
<evidence type="ECO:0000256" key="5">
    <source>
        <dbReference type="ARBA" id="ARBA00022967"/>
    </source>
</evidence>
<sequence>MGDVMEERLRTYIKEVENRTKCQLDDRKKLKDAIPLSEEQLRKMDSALKRTTAFMKKLKNIGCIQLASILQDVDKVNLSKFVEEMTTTIAEAKIKYSEVQSVVTVCVHLSCYYSEFSSLLLVEFRKLLPSKRSDKIQNPSKLRVDIRLLAELCLHGVFGKEGVQLLGSAVSFLTLTDRTEHINIPILLPFCKVMNVASTANIKLPETSVISVDYKKTFAQLLLDYRVSLVEHIKQDLFEMNQLLLSIKRQTRTRGDASAEDRSHLEEIRARYEKILTSGIQLSEYLGVEMETMKEEQSEDEEEEVSALALSRALHEGTITVWPDEDTRQFYETRMELRQLVPAILFQSVDTVTFLFHGMSVDAPVWGHHIYTTRLDIDTRTYFSAATIIIAIPSAIKIFNCVGGLSNILRAARLDVMSYDTHYIVAFSLYFKVYGCLRYSLCFLFMIALYV</sequence>
<evidence type="ECO:0000256" key="6">
    <source>
        <dbReference type="ARBA" id="ARBA00032715"/>
    </source>
</evidence>
<dbReference type="Pfam" id="PF00115">
    <property type="entry name" value="COX1"/>
    <property type="match status" value="1"/>
</dbReference>
<protein>
    <recommendedName>
        <fullName evidence="4">Cytochrome c oxidase subunit 1</fullName>
    </recommendedName>
    <alternativeName>
        <fullName evidence="6">Cytochrome c oxidase polypeptide I</fullName>
    </alternativeName>
</protein>
<proteinExistence type="inferred from homology"/>
<feature type="domain" description="Cytochrome oxidase subunit I profile" evidence="9">
    <location>
        <begin position="365"/>
        <end position="451"/>
    </location>
</feature>
<dbReference type="Proteomes" id="UP000270924">
    <property type="component" value="Unassembled WGS sequence"/>
</dbReference>
<accession>A0A3P7F3Y3</accession>
<dbReference type="InterPro" id="IPR036927">
    <property type="entry name" value="Cyt_c_oxase-like_su1_sf"/>
</dbReference>
<dbReference type="GO" id="GO:0005737">
    <property type="term" value="C:cytoplasm"/>
    <property type="evidence" value="ECO:0007669"/>
    <property type="project" value="TreeGrafter"/>
</dbReference>
<dbReference type="GO" id="GO:0004129">
    <property type="term" value="F:cytochrome-c oxidase activity"/>
    <property type="evidence" value="ECO:0007669"/>
    <property type="project" value="UniProtKB-EC"/>
</dbReference>
<evidence type="ECO:0000256" key="1">
    <source>
        <dbReference type="ARBA" id="ARBA00001971"/>
    </source>
</evidence>
<comment type="cofactor">
    <cofactor evidence="1">
        <name>heme</name>
        <dbReference type="ChEBI" id="CHEBI:30413"/>
    </cofactor>
</comment>
<evidence type="ECO:0000256" key="4">
    <source>
        <dbReference type="ARBA" id="ARBA00015947"/>
    </source>
</evidence>
<gene>
    <name evidence="10" type="ORF">WBA_LOCUS12885</name>
</gene>
<keyword evidence="8" id="KW-0472">Membrane</keyword>
<dbReference type="GO" id="GO:0035145">
    <property type="term" value="C:exon-exon junction complex"/>
    <property type="evidence" value="ECO:0007669"/>
    <property type="project" value="TreeGrafter"/>
</dbReference>
<dbReference type="AlphaFoldDB" id="A0A3P7F3Y3"/>
<evidence type="ECO:0000259" key="9">
    <source>
        <dbReference type="PROSITE" id="PS50855"/>
    </source>
</evidence>
<evidence type="ECO:0000256" key="8">
    <source>
        <dbReference type="SAM" id="Phobius"/>
    </source>
</evidence>
<dbReference type="UniPathway" id="UPA00705"/>
<dbReference type="Gene3D" id="1.20.210.10">
    <property type="entry name" value="Cytochrome c oxidase-like, subunit I domain"/>
    <property type="match status" value="1"/>
</dbReference>
<evidence type="ECO:0000256" key="3">
    <source>
        <dbReference type="ARBA" id="ARBA00009578"/>
    </source>
</evidence>
<evidence type="ECO:0000256" key="2">
    <source>
        <dbReference type="ARBA" id="ARBA00004673"/>
    </source>
</evidence>
<dbReference type="GO" id="GO:0006119">
    <property type="term" value="P:oxidative phosphorylation"/>
    <property type="evidence" value="ECO:0007669"/>
    <property type="project" value="UniProtKB-UniPathway"/>
</dbReference>
<keyword evidence="8" id="KW-0812">Transmembrane</keyword>
<evidence type="ECO:0000313" key="11">
    <source>
        <dbReference type="Proteomes" id="UP000270924"/>
    </source>
</evidence>
<dbReference type="Gene3D" id="1.25.40.180">
    <property type="match status" value="1"/>
</dbReference>